<protein>
    <recommendedName>
        <fullName evidence="2 3">Vacuolar fusion protein MON1</fullName>
    </recommendedName>
</protein>
<dbReference type="STRING" id="1069680.M7NQQ8"/>
<dbReference type="Proteomes" id="UP000011958">
    <property type="component" value="Unassembled WGS sequence"/>
</dbReference>
<keyword evidence="3" id="KW-0472">Membrane</keyword>
<name>M7NQQ8_PNEMU</name>
<comment type="caution">
    <text evidence="7">The sequence shown here is derived from an EMBL/GenBank/DDBJ whole genome shotgun (WGS) entry which is preliminary data.</text>
</comment>
<dbReference type="OMA" id="QQPFNAK"/>
<dbReference type="SUPFAM" id="SSF64356">
    <property type="entry name" value="SNARE-like"/>
    <property type="match status" value="1"/>
</dbReference>
<evidence type="ECO:0000256" key="1">
    <source>
        <dbReference type="ARBA" id="ARBA00004380"/>
    </source>
</evidence>
<dbReference type="PRINTS" id="PR01546">
    <property type="entry name" value="YEAST73DUF"/>
</dbReference>
<gene>
    <name evidence="7" type="ORF">PNEG_02383</name>
</gene>
<evidence type="ECO:0000259" key="4">
    <source>
        <dbReference type="Pfam" id="PF19036"/>
    </source>
</evidence>
<keyword evidence="3" id="KW-0653">Protein transport</keyword>
<dbReference type="PANTHER" id="PTHR13027:SF7">
    <property type="entry name" value="VACUOLAR FUSION PROTEIN MON1 HOMOLOG"/>
    <property type="match status" value="1"/>
</dbReference>
<keyword evidence="3" id="KW-0813">Transport</keyword>
<evidence type="ECO:0000256" key="2">
    <source>
        <dbReference type="ARBA" id="ARBA00018132"/>
    </source>
</evidence>
<feature type="domain" description="FUZ/MON1/HPS1 second Longin" evidence="5">
    <location>
        <begin position="218"/>
        <end position="307"/>
    </location>
</feature>
<evidence type="ECO:0000259" key="5">
    <source>
        <dbReference type="Pfam" id="PF19037"/>
    </source>
</evidence>
<dbReference type="Pfam" id="PF19038">
    <property type="entry name" value="Fuz_longin_3"/>
    <property type="match status" value="1"/>
</dbReference>
<dbReference type="InterPro" id="IPR043972">
    <property type="entry name" value="FUZ/MON1/HPS1_longin_1"/>
</dbReference>
<accession>M7NQQ8</accession>
<dbReference type="InterPro" id="IPR011012">
    <property type="entry name" value="Longin-like_dom_sf"/>
</dbReference>
<dbReference type="InterPro" id="IPR043971">
    <property type="entry name" value="FUZ/MON1/HPS1_longin_2"/>
</dbReference>
<dbReference type="HOGENOM" id="CLU_014574_3_0_1"/>
<organism evidence="7 8">
    <name type="scientific">Pneumocystis murina (strain B123)</name>
    <name type="common">Mouse pneumocystis pneumonia agent</name>
    <name type="synonym">Pneumocystis carinii f. sp. muris</name>
    <dbReference type="NCBI Taxonomy" id="1069680"/>
    <lineage>
        <taxon>Eukaryota</taxon>
        <taxon>Fungi</taxon>
        <taxon>Dikarya</taxon>
        <taxon>Ascomycota</taxon>
        <taxon>Taphrinomycotina</taxon>
        <taxon>Pneumocystomycetes</taxon>
        <taxon>Pneumocystaceae</taxon>
        <taxon>Pneumocystis</taxon>
    </lineage>
</organism>
<dbReference type="GO" id="GO:0006623">
    <property type="term" value="P:protein targeting to vacuole"/>
    <property type="evidence" value="ECO:0007669"/>
    <property type="project" value="UniProtKB-UniRule"/>
</dbReference>
<dbReference type="GO" id="GO:0006914">
    <property type="term" value="P:autophagy"/>
    <property type="evidence" value="ECO:0007669"/>
    <property type="project" value="UniProtKB-UniRule"/>
</dbReference>
<dbReference type="Pfam" id="PF19037">
    <property type="entry name" value="Fuz_longin_2"/>
    <property type="match status" value="1"/>
</dbReference>
<dbReference type="VEuPathDB" id="FungiDB:PNEG_02383"/>
<dbReference type="EMBL" id="AFWA02000013">
    <property type="protein sequence ID" value="EMR09441.1"/>
    <property type="molecule type" value="Genomic_DNA"/>
</dbReference>
<comment type="similarity">
    <text evidence="3">Belongs to the MON1/SAND family.</text>
</comment>
<keyword evidence="3" id="KW-0072">Autophagy</keyword>
<feature type="domain" description="FUZ/MON1/HPS1 third Longin" evidence="6">
    <location>
        <begin position="337"/>
        <end position="434"/>
    </location>
</feature>
<dbReference type="GO" id="GO:0032585">
    <property type="term" value="C:multivesicular body membrane"/>
    <property type="evidence" value="ECO:0007669"/>
    <property type="project" value="UniProtKB-SubCell"/>
</dbReference>
<dbReference type="GO" id="GO:0000329">
    <property type="term" value="C:fungal-type vacuole membrane"/>
    <property type="evidence" value="ECO:0007669"/>
    <property type="project" value="TreeGrafter"/>
</dbReference>
<dbReference type="RefSeq" id="XP_007874389.1">
    <property type="nucleotide sequence ID" value="XM_007876198.1"/>
</dbReference>
<evidence type="ECO:0000259" key="6">
    <source>
        <dbReference type="Pfam" id="PF19038"/>
    </source>
</evidence>
<comment type="subcellular location">
    <subcellularLocation>
        <location evidence="3">Endosome</location>
        <location evidence="3">Multivesicular body membrane</location>
        <topology evidence="3">Peripheral membrane protein</topology>
    </subcellularLocation>
    <subcellularLocation>
        <location evidence="1 3">Prevacuolar compartment membrane</location>
        <topology evidence="1 3">Peripheral membrane protein</topology>
    </subcellularLocation>
    <subcellularLocation>
        <location evidence="3">Vacuole membrane</location>
        <topology evidence="3">Peripheral membrane protein</topology>
    </subcellularLocation>
</comment>
<evidence type="ECO:0000256" key="3">
    <source>
        <dbReference type="RuleBase" id="RU367048"/>
    </source>
</evidence>
<keyword evidence="8" id="KW-1185">Reference proteome</keyword>
<keyword evidence="3" id="KW-0967">Endosome</keyword>
<proteinExistence type="inferred from homology"/>
<comment type="function">
    <text evidence="3">Required for multiple vacuole delivery pathways including the cytoplasm to vacuole transport (Cvt), autophagy, pexophagy and endocytosis.</text>
</comment>
<dbReference type="OrthoDB" id="272411at2759"/>
<dbReference type="GeneID" id="19896076"/>
<evidence type="ECO:0000313" key="7">
    <source>
        <dbReference type="EMBL" id="EMR09441.1"/>
    </source>
</evidence>
<sequence>MHNLNEASKCQKEKINVNPTKDKSCLENYDFSDLKVYNEDSKNKISNMEVQKPKKHFFILSRAGKPIYAKYGDEIIISEYMGIIQTIINLFHKKEDNLKSFTSNNLTVVVLLEGPLYLVGISKLQESEIQIKAQLNILYTQIATVLTLNKLLNIFIHKENFDLRRLLGNTEIFLDALSDMIVEGEPSVLLNGLQCLRLKKTVREKIDSILIKTRAKKLLCGIIASNLCIVSMIKPQNQLFLLFSMIFNTTSFKDETEHWIPLCFPKFDPKGFTYCYITFICDSTALILISTDKDAFFEMREMKQNIINDFRIHGILDIIKIAAETSYTTLDTNTPCIYHFIYKSKVDTQFTMPQWKTSEKNLQKKKIMKIYYKLHSLIHKKPFTKFQLISTQNYTAVAWITPSFDFFAIANPEITKQYLIKNINLVLEWIKKEEHRLFIKSRATF</sequence>
<keyword evidence="3" id="KW-0926">Vacuole</keyword>
<dbReference type="Pfam" id="PF19036">
    <property type="entry name" value="Fuz_longin_1"/>
    <property type="match status" value="1"/>
</dbReference>
<dbReference type="PANTHER" id="PTHR13027">
    <property type="entry name" value="SAND PROTEIN-RELATED"/>
    <property type="match status" value="1"/>
</dbReference>
<reference evidence="8" key="1">
    <citation type="journal article" date="2016" name="Nat. Commun.">
        <title>Genome analysis of three Pneumocystis species reveals adaptation mechanisms to life exclusively in mammalian hosts.</title>
        <authorList>
            <person name="Ma L."/>
            <person name="Chen Z."/>
            <person name="Huang D.W."/>
            <person name="Kutty G."/>
            <person name="Ishihara M."/>
            <person name="Wang H."/>
            <person name="Abouelleil A."/>
            <person name="Bishop L."/>
            <person name="Davey E."/>
            <person name="Deng R."/>
            <person name="Deng X."/>
            <person name="Fan L."/>
            <person name="Fantoni G."/>
            <person name="Fitzgerald M."/>
            <person name="Gogineni E."/>
            <person name="Goldberg J.M."/>
            <person name="Handley G."/>
            <person name="Hu X."/>
            <person name="Huber C."/>
            <person name="Jiao X."/>
            <person name="Jones K."/>
            <person name="Levin J.Z."/>
            <person name="Liu Y."/>
            <person name="Macdonald P."/>
            <person name="Melnikov A."/>
            <person name="Raley C."/>
            <person name="Sassi M."/>
            <person name="Sherman B.T."/>
            <person name="Song X."/>
            <person name="Sykes S."/>
            <person name="Tran B."/>
            <person name="Walsh L."/>
            <person name="Xia Y."/>
            <person name="Yang J."/>
            <person name="Young S."/>
            <person name="Zeng Q."/>
            <person name="Zheng X."/>
            <person name="Stephens R."/>
            <person name="Nusbaum C."/>
            <person name="Birren B.W."/>
            <person name="Azadi P."/>
            <person name="Lempicki R.A."/>
            <person name="Cuomo C.A."/>
            <person name="Kovacs J.A."/>
        </authorList>
    </citation>
    <scope>NUCLEOTIDE SEQUENCE [LARGE SCALE GENOMIC DNA]</scope>
    <source>
        <strain evidence="8">B123</strain>
    </source>
</reference>
<dbReference type="InterPro" id="IPR043970">
    <property type="entry name" value="FUZ/MON1/HPS1_longin_3"/>
</dbReference>
<feature type="domain" description="FUZ/MON1/HPS1 first Longin" evidence="4">
    <location>
        <begin position="55"/>
        <end position="177"/>
    </location>
</feature>
<dbReference type="GO" id="GO:0035658">
    <property type="term" value="C:Mon1-Ccz1 complex"/>
    <property type="evidence" value="ECO:0007669"/>
    <property type="project" value="TreeGrafter"/>
</dbReference>
<dbReference type="AlphaFoldDB" id="M7NQQ8"/>
<dbReference type="GO" id="GO:0016192">
    <property type="term" value="P:vesicle-mediated transport"/>
    <property type="evidence" value="ECO:0007669"/>
    <property type="project" value="InterPro"/>
</dbReference>
<dbReference type="InterPro" id="IPR004353">
    <property type="entry name" value="Mon1"/>
</dbReference>
<dbReference type="eggNOG" id="KOG0997">
    <property type="taxonomic scope" value="Eukaryota"/>
</dbReference>
<evidence type="ECO:0000313" key="8">
    <source>
        <dbReference type="Proteomes" id="UP000011958"/>
    </source>
</evidence>